<evidence type="ECO:0000313" key="12">
    <source>
        <dbReference type="Proteomes" id="UP000266568"/>
    </source>
</evidence>
<dbReference type="InterPro" id="IPR018948">
    <property type="entry name" value="GTP-bd_TrmE_N"/>
</dbReference>
<evidence type="ECO:0000256" key="7">
    <source>
        <dbReference type="HAMAP-Rule" id="MF_00379"/>
    </source>
</evidence>
<dbReference type="InterPro" id="IPR005225">
    <property type="entry name" value="Small_GTP-bd"/>
</dbReference>
<feature type="binding site" evidence="7">
    <location>
        <begin position="271"/>
        <end position="274"/>
    </location>
    <ligand>
        <name>GTP</name>
        <dbReference type="ChEBI" id="CHEBI:37565"/>
    </ligand>
</feature>
<dbReference type="RefSeq" id="WP_119036057.1">
    <property type="nucleotide sequence ID" value="NZ_QXDC01000003.1"/>
</dbReference>
<feature type="binding site" evidence="7">
    <location>
        <position position="251"/>
    </location>
    <ligand>
        <name>K(+)</name>
        <dbReference type="ChEBI" id="CHEBI:29103"/>
    </ligand>
</feature>
<feature type="domain" description="MnmE helical" evidence="10">
    <location>
        <begin position="125"/>
        <end position="425"/>
    </location>
</feature>
<feature type="binding site" evidence="7">
    <location>
        <position position="231"/>
    </location>
    <ligand>
        <name>Mg(2+)</name>
        <dbReference type="ChEBI" id="CHEBI:18420"/>
    </ligand>
</feature>
<evidence type="ECO:0000256" key="1">
    <source>
        <dbReference type="ARBA" id="ARBA00011043"/>
    </source>
</evidence>
<dbReference type="Pfam" id="PF12631">
    <property type="entry name" value="MnmE_helical"/>
    <property type="match status" value="1"/>
</dbReference>
<reference evidence="11 12" key="1">
    <citation type="submission" date="2018-08" db="EMBL/GenBank/DDBJ databases">
        <title>Genomic Encyclopedia of Type Strains, Phase IV (KMG-IV): sequencing the most valuable type-strain genomes for metagenomic binning, comparative biology and taxonomic classification.</title>
        <authorList>
            <person name="Goeker M."/>
        </authorList>
    </citation>
    <scope>NUCLEOTIDE SEQUENCE [LARGE SCALE GENOMIC DNA]</scope>
    <source>
        <strain evidence="11 12">DSM 25527</strain>
    </source>
</reference>
<dbReference type="GO" id="GO:0002098">
    <property type="term" value="P:tRNA wobble uridine modification"/>
    <property type="evidence" value="ECO:0007669"/>
    <property type="project" value="TreeGrafter"/>
</dbReference>
<dbReference type="NCBIfam" id="NF003661">
    <property type="entry name" value="PRK05291.1-3"/>
    <property type="match status" value="1"/>
</dbReference>
<accession>A0A397P4C3</accession>
<feature type="binding site" evidence="7">
    <location>
        <position position="428"/>
    </location>
    <ligand>
        <name>(6S)-5-formyl-5,6,7,8-tetrahydrofolate</name>
        <dbReference type="ChEBI" id="CHEBI:57457"/>
    </ligand>
</feature>
<feature type="binding site" evidence="7">
    <location>
        <position position="227"/>
    </location>
    <ligand>
        <name>K(+)</name>
        <dbReference type="ChEBI" id="CHEBI:29103"/>
    </ligand>
</feature>
<dbReference type="InterPro" id="IPR027266">
    <property type="entry name" value="TrmE/GcvT-like"/>
</dbReference>
<feature type="binding site" evidence="7">
    <location>
        <position position="252"/>
    </location>
    <ligand>
        <name>Mg(2+)</name>
        <dbReference type="ChEBI" id="CHEBI:18420"/>
    </ligand>
</feature>
<dbReference type="CDD" id="cd14858">
    <property type="entry name" value="TrmE_N"/>
    <property type="match status" value="1"/>
</dbReference>
<evidence type="ECO:0000259" key="9">
    <source>
        <dbReference type="Pfam" id="PF10396"/>
    </source>
</evidence>
<dbReference type="SUPFAM" id="SSF116878">
    <property type="entry name" value="TrmE connector domain"/>
    <property type="match status" value="1"/>
</dbReference>
<dbReference type="PANTHER" id="PTHR42714">
    <property type="entry name" value="TRNA MODIFICATION GTPASE GTPBP3"/>
    <property type="match status" value="1"/>
</dbReference>
<evidence type="ECO:0000259" key="8">
    <source>
        <dbReference type="Pfam" id="PF01926"/>
    </source>
</evidence>
<dbReference type="EMBL" id="QXDC01000003">
    <property type="protein sequence ID" value="RIA44400.1"/>
    <property type="molecule type" value="Genomic_DNA"/>
</dbReference>
<evidence type="ECO:0000256" key="3">
    <source>
        <dbReference type="ARBA" id="ARBA00022741"/>
    </source>
</evidence>
<dbReference type="InterPro" id="IPR027417">
    <property type="entry name" value="P-loop_NTPase"/>
</dbReference>
<dbReference type="HAMAP" id="MF_00379">
    <property type="entry name" value="GTPase_MnmE"/>
    <property type="match status" value="1"/>
</dbReference>
<evidence type="ECO:0000256" key="2">
    <source>
        <dbReference type="ARBA" id="ARBA00022694"/>
    </source>
</evidence>
<evidence type="ECO:0000256" key="4">
    <source>
        <dbReference type="ARBA" id="ARBA00022801"/>
    </source>
</evidence>
<feature type="binding site" evidence="7">
    <location>
        <position position="122"/>
    </location>
    <ligand>
        <name>(6S)-5-formyl-5,6,7,8-tetrahydrofolate</name>
        <dbReference type="ChEBI" id="CHEBI:57457"/>
    </ligand>
</feature>
<keyword evidence="7" id="KW-0479">Metal-binding</keyword>
<dbReference type="CDD" id="cd04164">
    <property type="entry name" value="trmE"/>
    <property type="match status" value="1"/>
</dbReference>
<keyword evidence="2 7" id="KW-0819">tRNA processing</keyword>
<feature type="binding site" evidence="7">
    <location>
        <position position="82"/>
    </location>
    <ligand>
        <name>(6S)-5-formyl-5,6,7,8-tetrahydrofolate</name>
        <dbReference type="ChEBI" id="CHEBI:57457"/>
    </ligand>
</feature>
<dbReference type="InterPro" id="IPR027368">
    <property type="entry name" value="MnmE_dom2"/>
</dbReference>
<dbReference type="Gene3D" id="3.40.50.300">
    <property type="entry name" value="P-loop containing nucleotide triphosphate hydrolases"/>
    <property type="match status" value="1"/>
</dbReference>
<dbReference type="EC" id="3.6.-.-" evidence="7"/>
<evidence type="ECO:0000313" key="11">
    <source>
        <dbReference type="EMBL" id="RIA44400.1"/>
    </source>
</evidence>
<dbReference type="PANTHER" id="PTHR42714:SF2">
    <property type="entry name" value="TRNA MODIFICATION GTPASE GTPBP3, MITOCHONDRIAL"/>
    <property type="match status" value="1"/>
</dbReference>
<name>A0A397P4C3_9SPHN</name>
<feature type="binding site" evidence="7">
    <location>
        <position position="248"/>
    </location>
    <ligand>
        <name>K(+)</name>
        <dbReference type="ChEBI" id="CHEBI:29103"/>
    </ligand>
</feature>
<feature type="domain" description="GTP-binding protein TrmE N-terminal" evidence="9">
    <location>
        <begin position="8"/>
        <end position="122"/>
    </location>
</feature>
<feature type="binding site" evidence="7">
    <location>
        <position position="25"/>
    </location>
    <ligand>
        <name>(6S)-5-formyl-5,6,7,8-tetrahydrofolate</name>
        <dbReference type="ChEBI" id="CHEBI:57457"/>
    </ligand>
</feature>
<keyword evidence="7" id="KW-0460">Magnesium</keyword>
<dbReference type="InterPro" id="IPR006073">
    <property type="entry name" value="GTP-bd"/>
</dbReference>
<comment type="caution">
    <text evidence="11">The sequence shown here is derived from an EMBL/GenBank/DDBJ whole genome shotgun (WGS) entry which is preliminary data.</text>
</comment>
<feature type="binding site" evidence="7">
    <location>
        <begin position="227"/>
        <end position="232"/>
    </location>
    <ligand>
        <name>GTP</name>
        <dbReference type="ChEBI" id="CHEBI:37565"/>
    </ligand>
</feature>
<comment type="subcellular location">
    <subcellularLocation>
        <location evidence="7">Cytoplasm</location>
    </subcellularLocation>
</comment>
<comment type="caution">
    <text evidence="7">Lacks conserved residue(s) required for the propagation of feature annotation.</text>
</comment>
<evidence type="ECO:0000256" key="5">
    <source>
        <dbReference type="ARBA" id="ARBA00022958"/>
    </source>
</evidence>
<dbReference type="OrthoDB" id="9805918at2"/>
<gene>
    <name evidence="7" type="primary">mnmE</name>
    <name evidence="7" type="synonym">trmE</name>
    <name evidence="11" type="ORF">DFR49_2644</name>
</gene>
<dbReference type="Pfam" id="PF01926">
    <property type="entry name" value="MMR_HSR1"/>
    <property type="match status" value="1"/>
</dbReference>
<dbReference type="GO" id="GO:0003924">
    <property type="term" value="F:GTPase activity"/>
    <property type="evidence" value="ECO:0007669"/>
    <property type="project" value="UniProtKB-UniRule"/>
</dbReference>
<dbReference type="GO" id="GO:0046872">
    <property type="term" value="F:metal ion binding"/>
    <property type="evidence" value="ECO:0007669"/>
    <property type="project" value="UniProtKB-KW"/>
</dbReference>
<feature type="binding site" evidence="7">
    <location>
        <begin position="246"/>
        <end position="252"/>
    </location>
    <ligand>
        <name>GTP</name>
        <dbReference type="ChEBI" id="CHEBI:37565"/>
    </ligand>
</feature>
<dbReference type="GO" id="GO:0005525">
    <property type="term" value="F:GTP binding"/>
    <property type="evidence" value="ECO:0007669"/>
    <property type="project" value="UniProtKB-UniRule"/>
</dbReference>
<sequence length="428" mass="44102">MAAPAADTIVALSSGAPPAAIGIIRLSGPDAFAVAAVVAGPLPAPREAALRALRGDDGALLDRALVLVFAGPATATGEDLVEFHCHGGRAVVAAVEEALLRHPGVRRAEPGEFTRRALAAGRIDLAQAEGLGDLLMAETETQRRAAIASAEGAIGRAVGAWTQRLVILSAQVEAALDFADEDDVAVDLASVTAGVGALAGEMAAFLDAPTIERLRDGIRVVLAGAPNAGKSTLLNALAERDAAIVSPISGTTRDRIDIPVARDGIAYLLTDTAGLRDASDDPIEAIGIDRAREAIGAADIVLWLDDAPPPAGAVSIYARADLPGRSAAPEGRLAVSALTGEGIAALWRALAVRAGRLLPRLDQPVLNLRQRDLCRQAHGELAAITTDSDPLMVAEHLRRARTALDRITGAAGTEAMLDALFSRFCIGK</sequence>
<comment type="similarity">
    <text evidence="1 7">Belongs to the TRAFAC class TrmE-Era-EngA-EngB-Septin-like GTPase superfamily. TrmE GTPase family.</text>
</comment>
<keyword evidence="7" id="KW-0963">Cytoplasm</keyword>
<organism evidence="11 12">
    <name type="scientific">Hephaestia caeni</name>
    <dbReference type="NCBI Taxonomy" id="645617"/>
    <lineage>
        <taxon>Bacteria</taxon>
        <taxon>Pseudomonadati</taxon>
        <taxon>Pseudomonadota</taxon>
        <taxon>Alphaproteobacteria</taxon>
        <taxon>Sphingomonadales</taxon>
        <taxon>Sphingomonadaceae</taxon>
        <taxon>Hephaestia</taxon>
    </lineage>
</organism>
<dbReference type="InterPro" id="IPR025867">
    <property type="entry name" value="MnmE_helical"/>
</dbReference>
<dbReference type="InterPro" id="IPR031168">
    <property type="entry name" value="G_TrmE"/>
</dbReference>
<keyword evidence="6 7" id="KW-0342">GTP-binding</keyword>
<protein>
    <recommendedName>
        <fullName evidence="7">tRNA modification GTPase MnmE</fullName>
        <ecNumber evidence="7">3.6.-.-</ecNumber>
    </recommendedName>
</protein>
<comment type="subunit">
    <text evidence="7">Homodimer. Heterotetramer of two MnmE and two MnmG subunits.</text>
</comment>
<dbReference type="NCBIfam" id="TIGR00231">
    <property type="entry name" value="small_GTP"/>
    <property type="match status" value="1"/>
</dbReference>
<dbReference type="Proteomes" id="UP000266568">
    <property type="component" value="Unassembled WGS sequence"/>
</dbReference>
<keyword evidence="4 7" id="KW-0378">Hydrolase</keyword>
<dbReference type="GO" id="GO:0030488">
    <property type="term" value="P:tRNA methylation"/>
    <property type="evidence" value="ECO:0007669"/>
    <property type="project" value="TreeGrafter"/>
</dbReference>
<proteinExistence type="inferred from homology"/>
<dbReference type="FunFam" id="3.30.1360.120:FF:000007">
    <property type="entry name" value="tRNA modification GTPase GTPBP3, mitochondrial"/>
    <property type="match status" value="1"/>
</dbReference>
<comment type="cofactor">
    <cofactor evidence="7">
        <name>K(+)</name>
        <dbReference type="ChEBI" id="CHEBI:29103"/>
    </cofactor>
    <text evidence="7">Binds 1 potassium ion per subunit.</text>
</comment>
<dbReference type="Pfam" id="PF10396">
    <property type="entry name" value="TrmE_N"/>
    <property type="match status" value="1"/>
</dbReference>
<feature type="binding site" evidence="7">
    <location>
        <position position="246"/>
    </location>
    <ligand>
        <name>K(+)</name>
        <dbReference type="ChEBI" id="CHEBI:29103"/>
    </ligand>
</feature>
<feature type="domain" description="G" evidence="8">
    <location>
        <begin position="219"/>
        <end position="307"/>
    </location>
</feature>
<comment type="function">
    <text evidence="7">Exhibits a very high intrinsic GTPase hydrolysis rate. Involved in the addition of a carboxymethylaminomethyl (cmnm) group at the wobble position (U34) of certain tRNAs, forming tRNA-cmnm(5)s(2)U34.</text>
</comment>
<dbReference type="AlphaFoldDB" id="A0A397P4C3"/>
<evidence type="ECO:0000259" key="10">
    <source>
        <dbReference type="Pfam" id="PF12631"/>
    </source>
</evidence>
<dbReference type="InterPro" id="IPR004520">
    <property type="entry name" value="GTPase_MnmE"/>
</dbReference>
<dbReference type="SUPFAM" id="SSF103025">
    <property type="entry name" value="Folate-binding domain"/>
    <property type="match status" value="1"/>
</dbReference>
<keyword evidence="3 7" id="KW-0547">Nucleotide-binding</keyword>
<dbReference type="GO" id="GO:0005737">
    <property type="term" value="C:cytoplasm"/>
    <property type="evidence" value="ECO:0007669"/>
    <property type="project" value="UniProtKB-SubCell"/>
</dbReference>
<evidence type="ECO:0000256" key="6">
    <source>
        <dbReference type="ARBA" id="ARBA00023134"/>
    </source>
</evidence>
<keyword evidence="12" id="KW-1185">Reference proteome</keyword>
<dbReference type="Gene3D" id="1.20.120.430">
    <property type="entry name" value="tRNA modification GTPase MnmE domain 2"/>
    <property type="match status" value="1"/>
</dbReference>
<dbReference type="SUPFAM" id="SSF52540">
    <property type="entry name" value="P-loop containing nucleoside triphosphate hydrolases"/>
    <property type="match status" value="1"/>
</dbReference>
<keyword evidence="5 7" id="KW-0630">Potassium</keyword>
<dbReference type="Gene3D" id="3.30.1360.120">
    <property type="entry name" value="Probable tRNA modification gtpase trme, domain 1"/>
    <property type="match status" value="1"/>
</dbReference>